<dbReference type="AlphaFoldDB" id="A0A173MHR9"/>
<evidence type="ECO:0000259" key="4">
    <source>
        <dbReference type="PROSITE" id="PS50043"/>
    </source>
</evidence>
<protein>
    <submittedName>
        <fullName evidence="5">Regulatory protein, luxR family</fullName>
    </submittedName>
</protein>
<dbReference type="PANTHER" id="PTHR44688">
    <property type="entry name" value="DNA-BINDING TRANSCRIPTIONAL ACTIVATOR DEVR_DOSR"/>
    <property type="match status" value="1"/>
</dbReference>
<keyword evidence="2" id="KW-0238">DNA-binding</keyword>
<keyword evidence="1" id="KW-0805">Transcription regulation</keyword>
<keyword evidence="6" id="KW-1185">Reference proteome</keyword>
<dbReference type="OrthoDB" id="965844at2"/>
<name>A0A173MHR9_9BACT</name>
<dbReference type="InterPro" id="IPR036388">
    <property type="entry name" value="WH-like_DNA-bd_sf"/>
</dbReference>
<evidence type="ECO:0000313" key="6">
    <source>
        <dbReference type="Proteomes" id="UP000186917"/>
    </source>
</evidence>
<reference evidence="6" key="1">
    <citation type="submission" date="2017-01" db="EMBL/GenBank/DDBJ databases">
        <authorList>
            <person name="Varghese N."/>
            <person name="Submissions S."/>
        </authorList>
    </citation>
    <scope>NUCLEOTIDE SEQUENCE [LARGE SCALE GENOMIC DNA]</scope>
    <source>
        <strain evidence="6">DSM 21054</strain>
    </source>
</reference>
<evidence type="ECO:0000256" key="3">
    <source>
        <dbReference type="ARBA" id="ARBA00023163"/>
    </source>
</evidence>
<dbReference type="CDD" id="cd06170">
    <property type="entry name" value="LuxR_C_like"/>
    <property type="match status" value="1"/>
</dbReference>
<sequence length="73" mass="8443">MIMENITTAYRLISRREKEILQLVAQGHTSSTIATQLFLSKRTVENHRVNILKKLAVKNTVSMLSRAREYNLL</sequence>
<evidence type="ECO:0000256" key="2">
    <source>
        <dbReference type="ARBA" id="ARBA00023125"/>
    </source>
</evidence>
<keyword evidence="3" id="KW-0804">Transcription</keyword>
<dbReference type="SMART" id="SM00421">
    <property type="entry name" value="HTH_LUXR"/>
    <property type="match status" value="1"/>
</dbReference>
<dbReference type="GO" id="GO:0003677">
    <property type="term" value="F:DNA binding"/>
    <property type="evidence" value="ECO:0007669"/>
    <property type="project" value="UniProtKB-KW"/>
</dbReference>
<dbReference type="PANTHER" id="PTHR44688:SF16">
    <property type="entry name" value="DNA-BINDING TRANSCRIPTIONAL ACTIVATOR DEVR_DOSR"/>
    <property type="match status" value="1"/>
</dbReference>
<dbReference type="STRING" id="477680.SAMN05421788_102212"/>
<proteinExistence type="predicted"/>
<accession>A0A173MHR9</accession>
<dbReference type="PROSITE" id="PS00622">
    <property type="entry name" value="HTH_LUXR_1"/>
    <property type="match status" value="1"/>
</dbReference>
<dbReference type="KEGG" id="fln:FLA_3185"/>
<evidence type="ECO:0000256" key="1">
    <source>
        <dbReference type="ARBA" id="ARBA00023015"/>
    </source>
</evidence>
<dbReference type="InterPro" id="IPR016032">
    <property type="entry name" value="Sig_transdc_resp-reg_C-effctor"/>
</dbReference>
<dbReference type="EMBL" id="FTOR01000002">
    <property type="protein sequence ID" value="SIS94041.1"/>
    <property type="molecule type" value="Genomic_DNA"/>
</dbReference>
<dbReference type="Proteomes" id="UP000186917">
    <property type="component" value="Unassembled WGS sequence"/>
</dbReference>
<evidence type="ECO:0000313" key="5">
    <source>
        <dbReference type="EMBL" id="SIS94041.1"/>
    </source>
</evidence>
<dbReference type="PRINTS" id="PR00038">
    <property type="entry name" value="HTHLUXR"/>
</dbReference>
<organism evidence="5 6">
    <name type="scientific">Filimonas lacunae</name>
    <dbReference type="NCBI Taxonomy" id="477680"/>
    <lineage>
        <taxon>Bacteria</taxon>
        <taxon>Pseudomonadati</taxon>
        <taxon>Bacteroidota</taxon>
        <taxon>Chitinophagia</taxon>
        <taxon>Chitinophagales</taxon>
        <taxon>Chitinophagaceae</taxon>
        <taxon>Filimonas</taxon>
    </lineage>
</organism>
<dbReference type="Pfam" id="PF00196">
    <property type="entry name" value="GerE"/>
    <property type="match status" value="1"/>
</dbReference>
<dbReference type="SUPFAM" id="SSF46894">
    <property type="entry name" value="C-terminal effector domain of the bipartite response regulators"/>
    <property type="match status" value="1"/>
</dbReference>
<dbReference type="Gene3D" id="1.10.10.10">
    <property type="entry name" value="Winged helix-like DNA-binding domain superfamily/Winged helix DNA-binding domain"/>
    <property type="match status" value="1"/>
</dbReference>
<dbReference type="InterPro" id="IPR000792">
    <property type="entry name" value="Tscrpt_reg_LuxR_C"/>
</dbReference>
<feature type="domain" description="HTH luxR-type" evidence="4">
    <location>
        <begin position="6"/>
        <end position="71"/>
    </location>
</feature>
<dbReference type="PROSITE" id="PS50043">
    <property type="entry name" value="HTH_LUXR_2"/>
    <property type="match status" value="1"/>
</dbReference>
<dbReference type="GO" id="GO:0006355">
    <property type="term" value="P:regulation of DNA-templated transcription"/>
    <property type="evidence" value="ECO:0007669"/>
    <property type="project" value="InterPro"/>
</dbReference>
<gene>
    <name evidence="5" type="ORF">SAMN05421788_102212</name>
</gene>